<name>A0A024E9T1_9PSED</name>
<dbReference type="SUPFAM" id="SSF55729">
    <property type="entry name" value="Acyl-CoA N-acyltransferases (Nat)"/>
    <property type="match status" value="1"/>
</dbReference>
<dbReference type="OrthoDB" id="3400076at2"/>
<evidence type="ECO:0000313" key="2">
    <source>
        <dbReference type="Proteomes" id="UP000026913"/>
    </source>
</evidence>
<protein>
    <recommendedName>
        <fullName evidence="3">BioF2-like acetyltransferase domain-containing protein</fullName>
    </recommendedName>
</protein>
<gene>
    <name evidence="1" type="ORF">OU5_2600</name>
</gene>
<dbReference type="Gene3D" id="3.40.630.30">
    <property type="match status" value="1"/>
</dbReference>
<reference evidence="1 2" key="1">
    <citation type="journal article" date="2012" name="J. Bacteriol.">
        <title>Genome sequence of cold-adapted Pseudomonas mandelii strain JR-1.</title>
        <authorList>
            <person name="Jang S.H."/>
            <person name="Kim J."/>
            <person name="Kim J."/>
            <person name="Hong S."/>
            <person name="Lee C."/>
        </authorList>
    </citation>
    <scope>NUCLEOTIDE SEQUENCE [LARGE SCALE GENOMIC DNA]</scope>
    <source>
        <strain evidence="1 2">JR-1</strain>
    </source>
</reference>
<dbReference type="Proteomes" id="UP000026913">
    <property type="component" value="Chromosome"/>
</dbReference>
<evidence type="ECO:0008006" key="3">
    <source>
        <dbReference type="Google" id="ProtNLM"/>
    </source>
</evidence>
<dbReference type="AlphaFoldDB" id="A0A024E9T1"/>
<dbReference type="HOGENOM" id="CLU_791940_0_0_6"/>
<accession>A0A024E9T1</accession>
<dbReference type="InterPro" id="IPR016181">
    <property type="entry name" value="Acyl_CoA_acyltransferase"/>
</dbReference>
<proteinExistence type="predicted"/>
<dbReference type="KEGG" id="pman:OU5_2600"/>
<sequence length="350" mass="39936">MSFDPHMISKALCHFRVYRGDSRAGESACLVYAGVAEGLVYIAPFVAQCFFEKPYIEQEGTLEWHQLEGFIKQDQTDLYLLMAPLEVIQQYRQPGDIVGVSRIHQQVDVSAGWQQVLSQFSHRENKRRTQLAGQGFDFDVSFEDKDFFAFYRSMHVPTMSARYGCFARSVPEQAAYLDLFKQGVLFRVHLKGEWVAGSISQINESTRTLNARLIGVKEGAAVYRANGAQNYVYHAILEWASDHPAIDCVDFQGCEPFLSKGTFQYKKRFGTTAVVPENAFGQWRLLIRTRALCVSTRHFLINNPLLGLDAEGRLQAQYFFDAEHEVRSDIPFASKGIQSEVRRNLDQWDD</sequence>
<dbReference type="EMBL" id="CP005960">
    <property type="protein sequence ID" value="AHZ69679.1"/>
    <property type="molecule type" value="Genomic_DNA"/>
</dbReference>
<organism evidence="1 2">
    <name type="scientific">Pseudomonas mandelii JR-1</name>
    <dbReference type="NCBI Taxonomy" id="1147786"/>
    <lineage>
        <taxon>Bacteria</taxon>
        <taxon>Pseudomonadati</taxon>
        <taxon>Pseudomonadota</taxon>
        <taxon>Gammaproteobacteria</taxon>
        <taxon>Pseudomonadales</taxon>
        <taxon>Pseudomonadaceae</taxon>
        <taxon>Pseudomonas</taxon>
    </lineage>
</organism>
<evidence type="ECO:0000313" key="1">
    <source>
        <dbReference type="EMBL" id="AHZ69679.1"/>
    </source>
</evidence>